<accession>E4RY97</accession>
<keyword evidence="3 5" id="KW-1133">Transmembrane helix</keyword>
<dbReference type="PANTHER" id="PTHR22550:SF5">
    <property type="entry name" value="LEUCINE ZIPPER PROTEIN 4"/>
    <property type="match status" value="1"/>
</dbReference>
<evidence type="ECO:0000256" key="2">
    <source>
        <dbReference type="ARBA" id="ARBA00022692"/>
    </source>
</evidence>
<organism evidence="7 8">
    <name type="scientific">Leadbetterella byssophila (strain DSM 17132 / JCM 16389 / KACC 11308 / NBRC 106382 / 4M15)</name>
    <dbReference type="NCBI Taxonomy" id="649349"/>
    <lineage>
        <taxon>Bacteria</taxon>
        <taxon>Pseudomonadati</taxon>
        <taxon>Bacteroidota</taxon>
        <taxon>Cytophagia</taxon>
        <taxon>Cytophagales</taxon>
        <taxon>Leadbetterellaceae</taxon>
        <taxon>Leadbetterella</taxon>
    </lineage>
</organism>
<feature type="transmembrane region" description="Helical" evidence="5">
    <location>
        <begin position="294"/>
        <end position="316"/>
    </location>
</feature>
<evidence type="ECO:0000256" key="3">
    <source>
        <dbReference type="ARBA" id="ARBA00022989"/>
    </source>
</evidence>
<reference key="1">
    <citation type="submission" date="2010-11" db="EMBL/GenBank/DDBJ databases">
        <title>The complete genome of Leadbetterella byssophila DSM 17132.</title>
        <authorList>
            <consortium name="US DOE Joint Genome Institute (JGI-PGF)"/>
            <person name="Lucas S."/>
            <person name="Copeland A."/>
            <person name="Lapidus A."/>
            <person name="Glavina del Rio T."/>
            <person name="Dalin E."/>
            <person name="Tice H."/>
            <person name="Bruce D."/>
            <person name="Goodwin L."/>
            <person name="Pitluck S."/>
            <person name="Kyrpides N."/>
            <person name="Mavromatis K."/>
            <person name="Ivanova N."/>
            <person name="Teshima H."/>
            <person name="Brettin T."/>
            <person name="Detter J.C."/>
            <person name="Han C."/>
            <person name="Tapia R."/>
            <person name="Land M."/>
            <person name="Hauser L."/>
            <person name="Markowitz V."/>
            <person name="Cheng J.-F."/>
            <person name="Hugenholtz P."/>
            <person name="Woyke T."/>
            <person name="Wu D."/>
            <person name="Tindall B."/>
            <person name="Pomrenke H.G."/>
            <person name="Brambilla E."/>
            <person name="Klenk H.-P."/>
            <person name="Eisen J.A."/>
        </authorList>
    </citation>
    <scope>NUCLEOTIDE SEQUENCE [LARGE SCALE GENOMIC DNA]</scope>
    <source>
        <strain>DSM 17132</strain>
    </source>
</reference>
<evidence type="ECO:0000313" key="7">
    <source>
        <dbReference type="EMBL" id="ADQ17308.1"/>
    </source>
</evidence>
<dbReference type="InterPro" id="IPR002035">
    <property type="entry name" value="VWF_A"/>
</dbReference>
<protein>
    <submittedName>
        <fullName evidence="7">von Willebrand factor type A</fullName>
    </submittedName>
</protein>
<dbReference type="STRING" id="649349.Lbys_1600"/>
<dbReference type="Proteomes" id="UP000007435">
    <property type="component" value="Chromosome"/>
</dbReference>
<keyword evidence="1" id="KW-1003">Cell membrane</keyword>
<feature type="transmembrane region" description="Helical" evidence="5">
    <location>
        <begin position="51"/>
        <end position="68"/>
    </location>
</feature>
<evidence type="ECO:0000256" key="5">
    <source>
        <dbReference type="SAM" id="Phobius"/>
    </source>
</evidence>
<feature type="transmembrane region" description="Helical" evidence="5">
    <location>
        <begin position="12"/>
        <end position="30"/>
    </location>
</feature>
<sequence length="318" mass="35700">MNFSREFTRLEYFFLISFVLIYLFYFYRVISAARKLKTSATSSVIKFIIRSIYLGLMTLATLGPNFGVTEMEARASGKDIFLAIDLSESMNATDVVPSRIDRAKNELQGLIDRFSADRIGIILFNSNAYLLTPLTFDTENIRNTIGNLKTHMIDKGSTDFSPMLEMINEKLSVGTQNRGKVAIVVTDGETHYQIDEQLAKRLKQNNIHLFWLGVGTLGGGKIPEGRGFKKDAEGRDVVTALEVKNINELAKASGGDYFLLNNEQNNLPTLVEKVSFVSSSPDDLNRQSVTYNKYVFFLLLALLFVGIDFLITVKVLKI</sequence>
<dbReference type="AlphaFoldDB" id="E4RY97"/>
<dbReference type="InterPro" id="IPR036465">
    <property type="entry name" value="vWFA_dom_sf"/>
</dbReference>
<dbReference type="eggNOG" id="COG2304">
    <property type="taxonomic scope" value="Bacteria"/>
</dbReference>
<keyword evidence="2 5" id="KW-0812">Transmembrane</keyword>
<dbReference type="EMBL" id="CP002305">
    <property type="protein sequence ID" value="ADQ17308.1"/>
    <property type="molecule type" value="Genomic_DNA"/>
</dbReference>
<dbReference type="OrthoDB" id="6206554at2"/>
<evidence type="ECO:0000256" key="1">
    <source>
        <dbReference type="ARBA" id="ARBA00022475"/>
    </source>
</evidence>
<dbReference type="PROSITE" id="PS50234">
    <property type="entry name" value="VWFA"/>
    <property type="match status" value="1"/>
</dbReference>
<feature type="domain" description="VWFA" evidence="6">
    <location>
        <begin position="79"/>
        <end position="274"/>
    </location>
</feature>
<evidence type="ECO:0000259" key="6">
    <source>
        <dbReference type="PROSITE" id="PS50234"/>
    </source>
</evidence>
<dbReference type="RefSeq" id="WP_013408357.1">
    <property type="nucleotide sequence ID" value="NC_014655.1"/>
</dbReference>
<dbReference type="InterPro" id="IPR050768">
    <property type="entry name" value="UPF0353/GerABKA_families"/>
</dbReference>
<dbReference type="Pfam" id="PF13519">
    <property type="entry name" value="VWA_2"/>
    <property type="match status" value="1"/>
</dbReference>
<dbReference type="SUPFAM" id="SSF53300">
    <property type="entry name" value="vWA-like"/>
    <property type="match status" value="1"/>
</dbReference>
<name>E4RY97_LEAB4</name>
<keyword evidence="8" id="KW-1185">Reference proteome</keyword>
<evidence type="ECO:0000313" key="8">
    <source>
        <dbReference type="Proteomes" id="UP000007435"/>
    </source>
</evidence>
<dbReference type="KEGG" id="lby:Lbys_1600"/>
<dbReference type="HOGENOM" id="CLU_024570_1_0_10"/>
<dbReference type="SMART" id="SM00327">
    <property type="entry name" value="VWA"/>
    <property type="match status" value="1"/>
</dbReference>
<proteinExistence type="predicted"/>
<dbReference type="Gene3D" id="3.40.50.410">
    <property type="entry name" value="von Willebrand factor, type A domain"/>
    <property type="match status" value="1"/>
</dbReference>
<dbReference type="PANTHER" id="PTHR22550">
    <property type="entry name" value="SPORE GERMINATION PROTEIN"/>
    <property type="match status" value="1"/>
</dbReference>
<evidence type="ECO:0000256" key="4">
    <source>
        <dbReference type="ARBA" id="ARBA00023136"/>
    </source>
</evidence>
<reference evidence="7 8" key="2">
    <citation type="journal article" date="2011" name="Stand. Genomic Sci.">
        <title>Complete genome sequence of Leadbetterella byssophila type strain (4M15).</title>
        <authorList>
            <person name="Abt B."/>
            <person name="Teshima H."/>
            <person name="Lucas S."/>
            <person name="Lapidus A."/>
            <person name="Del Rio T.G."/>
            <person name="Nolan M."/>
            <person name="Tice H."/>
            <person name="Cheng J.F."/>
            <person name="Pitluck S."/>
            <person name="Liolios K."/>
            <person name="Pagani I."/>
            <person name="Ivanova N."/>
            <person name="Mavromatis K."/>
            <person name="Pati A."/>
            <person name="Tapia R."/>
            <person name="Han C."/>
            <person name="Goodwin L."/>
            <person name="Chen A."/>
            <person name="Palaniappan K."/>
            <person name="Land M."/>
            <person name="Hauser L."/>
            <person name="Chang Y.J."/>
            <person name="Jeffries C.D."/>
            <person name="Rohde M."/>
            <person name="Goker M."/>
            <person name="Tindall B.J."/>
            <person name="Detter J.C."/>
            <person name="Woyke T."/>
            <person name="Bristow J."/>
            <person name="Eisen J.A."/>
            <person name="Markowitz V."/>
            <person name="Hugenholtz P."/>
            <person name="Klenk H.P."/>
            <person name="Kyrpides N.C."/>
        </authorList>
    </citation>
    <scope>NUCLEOTIDE SEQUENCE [LARGE SCALE GENOMIC DNA]</scope>
    <source>
        <strain evidence="8">DSM 17132 / JCM 16389 / KACC 11308 / NBRC 106382 / 4M15</strain>
    </source>
</reference>
<keyword evidence="4 5" id="KW-0472">Membrane</keyword>
<gene>
    <name evidence="7" type="ordered locus">Lbys_1600</name>
</gene>